<dbReference type="EMBL" id="CAAE01013837">
    <property type="protein sequence ID" value="CAF95566.1"/>
    <property type="molecule type" value="Genomic_DNA"/>
</dbReference>
<accession>Q4SUW6</accession>
<feature type="region of interest" description="Disordered" evidence="1">
    <location>
        <begin position="56"/>
        <end position="94"/>
    </location>
</feature>
<sequence>SLSTRRTCRLSLTSTPRKKESSVSNVANSSRSWIILTPTGGKEAATARRACSLATTSSPSVGTCKPLTRAQRNGRRNNNNNHHRRRHRFHRYRS</sequence>
<comment type="caution">
    <text evidence="2">The sequence shown here is derived from an EMBL/GenBank/DDBJ whole genome shotgun (WGS) entry which is preliminary data.</text>
</comment>
<feature type="non-terminal residue" evidence="2">
    <location>
        <position position="1"/>
    </location>
</feature>
<reference evidence="2" key="2">
    <citation type="submission" date="2004-02" db="EMBL/GenBank/DDBJ databases">
        <authorList>
            <consortium name="Genoscope"/>
            <consortium name="Whitehead Institute Centre for Genome Research"/>
        </authorList>
    </citation>
    <scope>NUCLEOTIDE SEQUENCE</scope>
</reference>
<reference evidence="2" key="1">
    <citation type="journal article" date="2004" name="Nature">
        <title>Genome duplication in the teleost fish Tetraodon nigroviridis reveals the early vertebrate proto-karyotype.</title>
        <authorList>
            <person name="Jaillon O."/>
            <person name="Aury J.-M."/>
            <person name="Brunet F."/>
            <person name="Petit J.-L."/>
            <person name="Stange-Thomann N."/>
            <person name="Mauceli E."/>
            <person name="Bouneau L."/>
            <person name="Fischer C."/>
            <person name="Ozouf-Costaz C."/>
            <person name="Bernot A."/>
            <person name="Nicaud S."/>
            <person name="Jaffe D."/>
            <person name="Fisher S."/>
            <person name="Lutfalla G."/>
            <person name="Dossat C."/>
            <person name="Segurens B."/>
            <person name="Dasilva C."/>
            <person name="Salanoubat M."/>
            <person name="Levy M."/>
            <person name="Boudet N."/>
            <person name="Castellano S."/>
            <person name="Anthouard V."/>
            <person name="Jubin C."/>
            <person name="Castelli V."/>
            <person name="Katinka M."/>
            <person name="Vacherie B."/>
            <person name="Biemont C."/>
            <person name="Skalli Z."/>
            <person name="Cattolico L."/>
            <person name="Poulain J."/>
            <person name="De Berardinis V."/>
            <person name="Cruaud C."/>
            <person name="Duprat S."/>
            <person name="Brottier P."/>
            <person name="Coutanceau J.-P."/>
            <person name="Gouzy J."/>
            <person name="Parra G."/>
            <person name="Lardier G."/>
            <person name="Chapple C."/>
            <person name="McKernan K.J."/>
            <person name="McEwan P."/>
            <person name="Bosak S."/>
            <person name="Kellis M."/>
            <person name="Volff J.-N."/>
            <person name="Guigo R."/>
            <person name="Zody M.C."/>
            <person name="Mesirov J."/>
            <person name="Lindblad-Toh K."/>
            <person name="Birren B."/>
            <person name="Nusbaum C."/>
            <person name="Kahn D."/>
            <person name="Robinson-Rechavi M."/>
            <person name="Laudet V."/>
            <person name="Schachter V."/>
            <person name="Quetier F."/>
            <person name="Saurin W."/>
            <person name="Scarpelli C."/>
            <person name="Wincker P."/>
            <person name="Lander E.S."/>
            <person name="Weissenbach J."/>
            <person name="Roest Crollius H."/>
        </authorList>
    </citation>
    <scope>NUCLEOTIDE SEQUENCE [LARGE SCALE GENOMIC DNA]</scope>
</reference>
<evidence type="ECO:0000313" key="2">
    <source>
        <dbReference type="EMBL" id="CAF95566.1"/>
    </source>
</evidence>
<organism evidence="2">
    <name type="scientific">Tetraodon nigroviridis</name>
    <name type="common">Spotted green pufferfish</name>
    <name type="synonym">Chelonodon nigroviridis</name>
    <dbReference type="NCBI Taxonomy" id="99883"/>
    <lineage>
        <taxon>Eukaryota</taxon>
        <taxon>Metazoa</taxon>
        <taxon>Chordata</taxon>
        <taxon>Craniata</taxon>
        <taxon>Vertebrata</taxon>
        <taxon>Euteleostomi</taxon>
        <taxon>Actinopterygii</taxon>
        <taxon>Neopterygii</taxon>
        <taxon>Teleostei</taxon>
        <taxon>Neoteleostei</taxon>
        <taxon>Acanthomorphata</taxon>
        <taxon>Eupercaria</taxon>
        <taxon>Tetraodontiformes</taxon>
        <taxon>Tetradontoidea</taxon>
        <taxon>Tetraodontidae</taxon>
        <taxon>Tetraodon</taxon>
    </lineage>
</organism>
<feature type="region of interest" description="Disordered" evidence="1">
    <location>
        <begin position="1"/>
        <end position="29"/>
    </location>
</feature>
<evidence type="ECO:0000256" key="1">
    <source>
        <dbReference type="SAM" id="MobiDB-lite"/>
    </source>
</evidence>
<proteinExistence type="predicted"/>
<dbReference type="KEGG" id="tng:GSTEN00012274G001"/>
<gene>
    <name evidence="2" type="ORF">GSTENG00012274001</name>
</gene>
<name>Q4SUW6_TETNG</name>
<protein>
    <submittedName>
        <fullName evidence="2">(spotted green pufferfish) hypothetical protein</fullName>
    </submittedName>
</protein>
<feature type="compositionally biased region" description="Basic residues" evidence="1">
    <location>
        <begin position="81"/>
        <end position="94"/>
    </location>
</feature>
<feature type="compositionally biased region" description="Low complexity" evidence="1">
    <location>
        <begin position="1"/>
        <end position="15"/>
    </location>
</feature>
<dbReference type="AlphaFoldDB" id="Q4SUW6"/>